<proteinExistence type="predicted"/>
<protein>
    <recommendedName>
        <fullName evidence="3">Reverse transcriptase/retrotransposon-derived protein RNase H-like domain-containing protein</fullName>
    </recommendedName>
</protein>
<dbReference type="InterPro" id="IPR043128">
    <property type="entry name" value="Rev_trsase/Diguanyl_cyclase"/>
</dbReference>
<evidence type="ECO:0000313" key="2">
    <source>
        <dbReference type="EMBL" id="KAL0432992.1"/>
    </source>
</evidence>
<dbReference type="InterPro" id="IPR043502">
    <property type="entry name" value="DNA/RNA_pol_sf"/>
</dbReference>
<accession>A0AAW2VYE1</accession>
<gene>
    <name evidence="2" type="ORF">Slati_2633500</name>
</gene>
<dbReference type="SUPFAM" id="SSF56672">
    <property type="entry name" value="DNA/RNA polymerases"/>
    <property type="match status" value="1"/>
</dbReference>
<evidence type="ECO:0000256" key="1">
    <source>
        <dbReference type="SAM" id="MobiDB-lite"/>
    </source>
</evidence>
<comment type="caution">
    <text evidence="2">The sequence shown here is derived from an EMBL/GenBank/DDBJ whole genome shotgun (WGS) entry which is preliminary data.</text>
</comment>
<reference evidence="2" key="1">
    <citation type="submission" date="2020-06" db="EMBL/GenBank/DDBJ databases">
        <authorList>
            <person name="Li T."/>
            <person name="Hu X."/>
            <person name="Zhang T."/>
            <person name="Song X."/>
            <person name="Zhang H."/>
            <person name="Dai N."/>
            <person name="Sheng W."/>
            <person name="Hou X."/>
            <person name="Wei L."/>
        </authorList>
    </citation>
    <scope>NUCLEOTIDE SEQUENCE</scope>
    <source>
        <strain evidence="2">KEN1</strain>
        <tissue evidence="2">Leaf</tissue>
    </source>
</reference>
<evidence type="ECO:0008006" key="3">
    <source>
        <dbReference type="Google" id="ProtNLM"/>
    </source>
</evidence>
<dbReference type="AlphaFoldDB" id="A0AAW2VYE1"/>
<name>A0AAW2VYE1_9LAMI</name>
<reference evidence="2" key="2">
    <citation type="journal article" date="2024" name="Plant">
        <title>Genomic evolution and insights into agronomic trait innovations of Sesamum species.</title>
        <authorList>
            <person name="Miao H."/>
            <person name="Wang L."/>
            <person name="Qu L."/>
            <person name="Liu H."/>
            <person name="Sun Y."/>
            <person name="Le M."/>
            <person name="Wang Q."/>
            <person name="Wei S."/>
            <person name="Zheng Y."/>
            <person name="Lin W."/>
            <person name="Duan Y."/>
            <person name="Cao H."/>
            <person name="Xiong S."/>
            <person name="Wang X."/>
            <person name="Wei L."/>
            <person name="Li C."/>
            <person name="Ma Q."/>
            <person name="Ju M."/>
            <person name="Zhao R."/>
            <person name="Li G."/>
            <person name="Mu C."/>
            <person name="Tian Q."/>
            <person name="Mei H."/>
            <person name="Zhang T."/>
            <person name="Gao T."/>
            <person name="Zhang H."/>
        </authorList>
    </citation>
    <scope>NUCLEOTIDE SEQUENCE</scope>
    <source>
        <strain evidence="2">KEN1</strain>
    </source>
</reference>
<feature type="region of interest" description="Disordered" evidence="1">
    <location>
        <begin position="100"/>
        <end position="130"/>
    </location>
</feature>
<feature type="compositionally biased region" description="Polar residues" evidence="1">
    <location>
        <begin position="100"/>
        <end position="115"/>
    </location>
</feature>
<sequence>MVTEKGIEANPLKTKVIVAPTSINEVQQLIGRITTLSRFISKSAEKSLTLFRTLRKVKNFEWDLDCQQAFEELEKYLAALPLLVKPSAGDTLYLNISTPSRRVKNQPPSEANFGQTRHVRKTGEVGGRVK</sequence>
<organism evidence="2">
    <name type="scientific">Sesamum latifolium</name>
    <dbReference type="NCBI Taxonomy" id="2727402"/>
    <lineage>
        <taxon>Eukaryota</taxon>
        <taxon>Viridiplantae</taxon>
        <taxon>Streptophyta</taxon>
        <taxon>Embryophyta</taxon>
        <taxon>Tracheophyta</taxon>
        <taxon>Spermatophyta</taxon>
        <taxon>Magnoliopsida</taxon>
        <taxon>eudicotyledons</taxon>
        <taxon>Gunneridae</taxon>
        <taxon>Pentapetalae</taxon>
        <taxon>asterids</taxon>
        <taxon>lamiids</taxon>
        <taxon>Lamiales</taxon>
        <taxon>Pedaliaceae</taxon>
        <taxon>Sesamum</taxon>
    </lineage>
</organism>
<dbReference type="EMBL" id="JACGWN010000009">
    <property type="protein sequence ID" value="KAL0432992.1"/>
    <property type="molecule type" value="Genomic_DNA"/>
</dbReference>
<dbReference type="Gene3D" id="3.30.70.270">
    <property type="match status" value="1"/>
</dbReference>